<dbReference type="SUPFAM" id="SSF101908">
    <property type="entry name" value="Putative isomerase YbhE"/>
    <property type="match status" value="1"/>
</dbReference>
<organism evidence="3 4">
    <name type="scientific">Fasciolopsis buskii</name>
    <dbReference type="NCBI Taxonomy" id="27845"/>
    <lineage>
        <taxon>Eukaryota</taxon>
        <taxon>Metazoa</taxon>
        <taxon>Spiralia</taxon>
        <taxon>Lophotrochozoa</taxon>
        <taxon>Platyhelminthes</taxon>
        <taxon>Trematoda</taxon>
        <taxon>Digenea</taxon>
        <taxon>Plagiorchiida</taxon>
        <taxon>Echinostomata</taxon>
        <taxon>Echinostomatoidea</taxon>
        <taxon>Fasciolidae</taxon>
        <taxon>Fasciolopsis</taxon>
    </lineage>
</organism>
<sequence>MTSGDKLSKIVIVLERNLPCKLIDTTIPQIHLMGPTCLLQFLALKYSQCGTLLYSADSRGNLTVWRIHCDDERQLPSEMLRSRSGQIAMFSENALETNSYNRVSSVLSCSPDDTRIAYIGPSPRILRISDGPTLQTLVKIDLDQLARQCFPHNPDPLFGTLGLINQMSPPKLDFSARSKEFDNPNIILATPSGYMFRLHSADGRLLAYAASDPTELLDRGVDHVSSTGRSFEWLNRVRWSAMAVSPDGRFMVLADAGKLRLYLAYYVFSMFDYKVRSYSPFGKNSPCTVFVFRPLLYTTSVELDCCRSQHPGETLSRQTHQLQYKTFTGHLYPVTSIMFTRDQRCCLTVDKGPGPSGGSGVFLWDFSLPYHRIQPISKFSINAPIPLDLEQEFRNEDSSITLPAGWKYSSELEQNCFDSIHSAHHKFTTTCCVHPQGAFLICENLETGCQQVFASESYCQTESFSGDESKPVFCSELLTTLTLSWDRRYLAVGSLTRWEMEDQADVFDGDRVSTVGTVHSYHSRTSPDPADVDASPLIFWNIKEVAFMRGTELTPKNGITSGHTDQELSSAHYIRLEEAIHSNSRMTYSTVSSLRELLTVSDVRGFLFAWDPELRVCLFSWKPGFYEHGLLTNCGPSCLVTGDVSGRLVIWRLRGDSVQLPSVPLTRGALPRHYADVDEFTDLATGVNVKRVNEICCIQRSTRCALVAGHFDTNGQMGVIGTDDSNLWYVDWSNVDSVGTENITTDTDDIAPGVVRLFAGHTDEIRSMGWWNPKESDINTDQCTSLLLTVTAKGSLRAWDINGRELLCQIKVEDQVDRTSENRRTATCMATLQQFNIRCRGQHRDEFFRNDEDFQFTAVGCVAVGYSDTSVHMFCLHQLRLIGRIGAVSPVTDDNATALKLVGRDCLIMGTAAGLIILLQIQPTGHMSVTRVLREHGEHACDGSGITELHCYWRPVSSLFTFLRTMKSESGRTPQNQSIHRSGRKVATYGEPWQMQNNRSLINESTKDEISISWIWLSVGRDARLGIWLLRSQWPTYNNPIEPVDLTPSSIRCQLLNWIVLDGVGRVEEPLKTTGSHGPNVDSSQACRYHVQFIPAGKLMPTEYDKVTNIENIKIAICQTSTADQATRFMIHAVKFAPINSNQPRLWFEIPKLIESFIFEAMNPEIPGIPLRIVAVARVGKNHELISISAFPNGNPSVRSQRMASHSLKHLAEESRDRCIVRMNPYFPHPTGDCVQSKTLVAVSVESTITIAEI</sequence>
<keyword evidence="2" id="KW-0677">Repeat</keyword>
<gene>
    <name evidence="3" type="ORF">FBUS_06136</name>
</gene>
<proteinExistence type="predicted"/>
<dbReference type="Proteomes" id="UP000728185">
    <property type="component" value="Unassembled WGS sequence"/>
</dbReference>
<keyword evidence="4" id="KW-1185">Reference proteome</keyword>
<keyword evidence="1" id="KW-0853">WD repeat</keyword>
<reference evidence="3" key="1">
    <citation type="submission" date="2019-05" db="EMBL/GenBank/DDBJ databases">
        <title>Annotation for the trematode Fasciolopsis buski.</title>
        <authorList>
            <person name="Choi Y.-J."/>
        </authorList>
    </citation>
    <scope>NUCLEOTIDE SEQUENCE</scope>
    <source>
        <strain evidence="3">HT</strain>
        <tissue evidence="3">Whole worm</tissue>
    </source>
</reference>
<name>A0A8E0RMV0_9TREM</name>
<evidence type="ECO:0000256" key="2">
    <source>
        <dbReference type="ARBA" id="ARBA00022737"/>
    </source>
</evidence>
<dbReference type="SUPFAM" id="SSF50998">
    <property type="entry name" value="Quinoprotein alcohol dehydrogenase-like"/>
    <property type="match status" value="1"/>
</dbReference>
<dbReference type="EMBL" id="LUCM01011039">
    <property type="protein sequence ID" value="KAA0184556.1"/>
    <property type="molecule type" value="Genomic_DNA"/>
</dbReference>
<protein>
    <submittedName>
        <fullName evidence="3">Uncharacterized protein</fullName>
    </submittedName>
</protein>
<evidence type="ECO:0000256" key="1">
    <source>
        <dbReference type="ARBA" id="ARBA00022574"/>
    </source>
</evidence>
<dbReference type="InterPro" id="IPR015943">
    <property type="entry name" value="WD40/YVTN_repeat-like_dom_sf"/>
</dbReference>
<dbReference type="SUPFAM" id="SSF50978">
    <property type="entry name" value="WD40 repeat-like"/>
    <property type="match status" value="1"/>
</dbReference>
<dbReference type="SUPFAM" id="SSF50969">
    <property type="entry name" value="YVTN repeat-like/Quinoprotein amine dehydrogenase"/>
    <property type="match status" value="1"/>
</dbReference>
<evidence type="ECO:0000313" key="4">
    <source>
        <dbReference type="Proteomes" id="UP000728185"/>
    </source>
</evidence>
<evidence type="ECO:0000313" key="3">
    <source>
        <dbReference type="EMBL" id="KAA0184556.1"/>
    </source>
</evidence>
<dbReference type="InterPro" id="IPR050630">
    <property type="entry name" value="WD_repeat_EMAP"/>
</dbReference>
<dbReference type="PANTHER" id="PTHR13720:SF33">
    <property type="entry name" value="HELP DOMAIN-CONTAINING PROTEIN"/>
    <property type="match status" value="1"/>
</dbReference>
<accession>A0A8E0RMV0</accession>
<dbReference type="InterPro" id="IPR036322">
    <property type="entry name" value="WD40_repeat_dom_sf"/>
</dbReference>
<dbReference type="PANTHER" id="PTHR13720">
    <property type="entry name" value="WD-40 REPEAT PROTEIN"/>
    <property type="match status" value="1"/>
</dbReference>
<dbReference type="InterPro" id="IPR001680">
    <property type="entry name" value="WD40_rpt"/>
</dbReference>
<dbReference type="InterPro" id="IPR011044">
    <property type="entry name" value="Quino_amine_DH_bsu"/>
</dbReference>
<dbReference type="AlphaFoldDB" id="A0A8E0RMV0"/>
<dbReference type="InterPro" id="IPR011047">
    <property type="entry name" value="Quinoprotein_ADH-like_sf"/>
</dbReference>
<dbReference type="Gene3D" id="2.130.10.10">
    <property type="entry name" value="YVTN repeat-like/Quinoprotein amine dehydrogenase"/>
    <property type="match status" value="2"/>
</dbReference>
<comment type="caution">
    <text evidence="3">The sequence shown here is derived from an EMBL/GenBank/DDBJ whole genome shotgun (WGS) entry which is preliminary data.</text>
</comment>
<dbReference type="SMART" id="SM00320">
    <property type="entry name" value="WD40"/>
    <property type="match status" value="3"/>
</dbReference>
<dbReference type="OrthoDB" id="6258291at2759"/>